<evidence type="ECO:0000256" key="3">
    <source>
        <dbReference type="ARBA" id="ARBA00022833"/>
    </source>
</evidence>
<dbReference type="InterPro" id="IPR029614">
    <property type="entry name" value="CECR2"/>
</dbReference>
<keyword evidence="1" id="KW-0479">Metal-binding</keyword>
<evidence type="ECO:0000256" key="2">
    <source>
        <dbReference type="ARBA" id="ARBA00022771"/>
    </source>
</evidence>
<dbReference type="PROSITE" id="PS00633">
    <property type="entry name" value="BROMODOMAIN_1"/>
    <property type="match status" value="1"/>
</dbReference>
<evidence type="ECO:0000256" key="6">
    <source>
        <dbReference type="SAM" id="MobiDB-lite"/>
    </source>
</evidence>
<feature type="region of interest" description="Disordered" evidence="6">
    <location>
        <begin position="433"/>
        <end position="465"/>
    </location>
</feature>
<keyword evidence="8" id="KW-1185">Reference proteome</keyword>
<dbReference type="PROSITE" id="PS50014">
    <property type="entry name" value="BROMODOMAIN_2"/>
    <property type="match status" value="1"/>
</dbReference>
<feature type="compositionally biased region" description="Low complexity" evidence="6">
    <location>
        <begin position="116"/>
        <end position="130"/>
    </location>
</feature>
<dbReference type="InterPro" id="IPR036427">
    <property type="entry name" value="Bromodomain-like_sf"/>
</dbReference>
<proteinExistence type="predicted"/>
<dbReference type="InterPro" id="IPR018359">
    <property type="entry name" value="Bromodomain_CS"/>
</dbReference>
<dbReference type="SUPFAM" id="SSF57903">
    <property type="entry name" value="FYVE/PHD zinc finger"/>
    <property type="match status" value="1"/>
</dbReference>
<dbReference type="SUPFAM" id="SSF47370">
    <property type="entry name" value="Bromodomain"/>
    <property type="match status" value="1"/>
</dbReference>
<organism evidence="8 9">
    <name type="scientific">Ditylenchus dipsaci</name>
    <dbReference type="NCBI Taxonomy" id="166011"/>
    <lineage>
        <taxon>Eukaryota</taxon>
        <taxon>Metazoa</taxon>
        <taxon>Ecdysozoa</taxon>
        <taxon>Nematoda</taxon>
        <taxon>Chromadorea</taxon>
        <taxon>Rhabditida</taxon>
        <taxon>Tylenchina</taxon>
        <taxon>Tylenchomorpha</taxon>
        <taxon>Sphaerularioidea</taxon>
        <taxon>Anguinidae</taxon>
        <taxon>Anguininae</taxon>
        <taxon>Ditylenchus</taxon>
    </lineage>
</organism>
<evidence type="ECO:0000256" key="5">
    <source>
        <dbReference type="PROSITE-ProRule" id="PRU00035"/>
    </source>
</evidence>
<evidence type="ECO:0000256" key="1">
    <source>
        <dbReference type="ARBA" id="ARBA00022723"/>
    </source>
</evidence>
<name>A0A915DFD0_9BILA</name>
<feature type="region of interest" description="Disordered" evidence="6">
    <location>
        <begin position="55"/>
        <end position="133"/>
    </location>
</feature>
<dbReference type="Pfam" id="PF00439">
    <property type="entry name" value="Bromodomain"/>
    <property type="match status" value="1"/>
</dbReference>
<accession>A0A915DFD0</accession>
<dbReference type="PRINTS" id="PR00503">
    <property type="entry name" value="BROMODOMAIN"/>
</dbReference>
<dbReference type="Proteomes" id="UP000887574">
    <property type="component" value="Unplaced"/>
</dbReference>
<dbReference type="AlphaFoldDB" id="A0A915DFD0"/>
<dbReference type="SMART" id="SM00249">
    <property type="entry name" value="PHD"/>
    <property type="match status" value="1"/>
</dbReference>
<dbReference type="WBParaSite" id="jg18975">
    <property type="protein sequence ID" value="jg18975"/>
    <property type="gene ID" value="jg18975"/>
</dbReference>
<feature type="compositionally biased region" description="Polar residues" evidence="6">
    <location>
        <begin position="55"/>
        <end position="74"/>
    </location>
</feature>
<dbReference type="InterPro" id="IPR011011">
    <property type="entry name" value="Znf_FYVE_PHD"/>
</dbReference>
<dbReference type="CDD" id="cd15541">
    <property type="entry name" value="PHD_TIF1_like"/>
    <property type="match status" value="1"/>
</dbReference>
<keyword evidence="4 5" id="KW-0103">Bromodomain</keyword>
<evidence type="ECO:0000313" key="9">
    <source>
        <dbReference type="WBParaSite" id="jg18975"/>
    </source>
</evidence>
<feature type="region of interest" description="Disordered" evidence="6">
    <location>
        <begin position="149"/>
        <end position="169"/>
    </location>
</feature>
<dbReference type="InterPro" id="IPR001487">
    <property type="entry name" value="Bromodomain"/>
</dbReference>
<protein>
    <submittedName>
        <fullName evidence="9">Bromo domain-containing protein</fullName>
    </submittedName>
</protein>
<dbReference type="PANTHER" id="PTHR47092">
    <property type="entry name" value="CAT EYE SYNDROME CRITICAL REGION PROTEIN 2"/>
    <property type="match status" value="1"/>
</dbReference>
<dbReference type="PANTHER" id="PTHR47092:SF1">
    <property type="entry name" value="CHROMATIN REMODELING REGULATOR CECR2"/>
    <property type="match status" value="1"/>
</dbReference>
<dbReference type="InterPro" id="IPR013083">
    <property type="entry name" value="Znf_RING/FYVE/PHD"/>
</dbReference>
<sequence>MIHNGMPITQPNGPMTPTRPHITARISNLNSASPVVHVSVPGEQHMDSPILTAHLLNQNPSSNTPPSANLSNKQAKVKIFESSHPEEDDEEDSLNHQTAPKEQTQSDSHAQKSSEPVPTIPAIPANPTTPDSTVIIPTASLVLETAQTANPRLQKRPSSDDLASEDQPLPKRANIIVEGEEENGQTSGDAHAQDNMFGVKLEIRSPAESLEVVLEAGCQENGIGKENHNSPMSEMQQVNMTAAEPLEQQSTAQQSSVDQWEDYCYVCNQGCDEYTGELGCCFGCPKVFHNCCHVPAIKQQMVDLPDDWRCKRLLCSKVLLACFREHQQAEPFLHEVSRSNLNYHAIIKEPITLKDVAQMISLRRYEQIEEFMEDMNKIFRNCSTYNGSPSDPIARAGRAVYSHYLNAVRQYLPAYINNVWVYIALYDTRNSEEAERSSKSPSATSSRIRTLKRSKREHSMTKGAI</sequence>
<reference evidence="9" key="1">
    <citation type="submission" date="2022-11" db="UniProtKB">
        <authorList>
            <consortium name="WormBaseParasite"/>
        </authorList>
    </citation>
    <scope>IDENTIFICATION</scope>
</reference>
<dbReference type="CDD" id="cd04369">
    <property type="entry name" value="Bromodomain"/>
    <property type="match status" value="1"/>
</dbReference>
<dbReference type="Gene3D" id="1.20.920.10">
    <property type="entry name" value="Bromodomain-like"/>
    <property type="match status" value="1"/>
</dbReference>
<dbReference type="InterPro" id="IPR001965">
    <property type="entry name" value="Znf_PHD"/>
</dbReference>
<dbReference type="GO" id="GO:0006338">
    <property type="term" value="P:chromatin remodeling"/>
    <property type="evidence" value="ECO:0007669"/>
    <property type="project" value="InterPro"/>
</dbReference>
<evidence type="ECO:0000256" key="4">
    <source>
        <dbReference type="ARBA" id="ARBA00023117"/>
    </source>
</evidence>
<feature type="compositionally biased region" description="Polar residues" evidence="6">
    <location>
        <begin position="95"/>
        <end position="114"/>
    </location>
</feature>
<dbReference type="GO" id="GO:0090537">
    <property type="term" value="C:CERF complex"/>
    <property type="evidence" value="ECO:0007669"/>
    <property type="project" value="InterPro"/>
</dbReference>
<feature type="domain" description="Bromo" evidence="7">
    <location>
        <begin position="324"/>
        <end position="393"/>
    </location>
</feature>
<dbReference type="Gene3D" id="3.30.40.10">
    <property type="entry name" value="Zinc/RING finger domain, C3HC4 (zinc finger)"/>
    <property type="match status" value="1"/>
</dbReference>
<keyword evidence="2" id="KW-0863">Zinc-finger</keyword>
<dbReference type="SMART" id="SM00297">
    <property type="entry name" value="BROMO"/>
    <property type="match status" value="1"/>
</dbReference>
<keyword evidence="3" id="KW-0862">Zinc</keyword>
<evidence type="ECO:0000313" key="8">
    <source>
        <dbReference type="Proteomes" id="UP000887574"/>
    </source>
</evidence>
<evidence type="ECO:0000259" key="7">
    <source>
        <dbReference type="PROSITE" id="PS50014"/>
    </source>
</evidence>
<dbReference type="GO" id="GO:0008270">
    <property type="term" value="F:zinc ion binding"/>
    <property type="evidence" value="ECO:0007669"/>
    <property type="project" value="UniProtKB-KW"/>
</dbReference>
<feature type="region of interest" description="Disordered" evidence="6">
    <location>
        <begin position="1"/>
        <end position="21"/>
    </location>
</feature>